<dbReference type="PANTHER" id="PTHR17490:SF16">
    <property type="entry name" value="THREONYLCARBAMOYL-AMP SYNTHASE"/>
    <property type="match status" value="1"/>
</dbReference>
<reference evidence="14" key="1">
    <citation type="submission" date="2012-03" db="EMBL/GenBank/DDBJ databases">
        <title>Complete sequence of chromosome of Deinococcus peraridilitoris DSM 19664.</title>
        <authorList>
            <person name="Lucas S."/>
            <person name="Copeland A."/>
            <person name="Lapidus A."/>
            <person name="Glavina del Rio T."/>
            <person name="Dalin E."/>
            <person name="Tice H."/>
            <person name="Bruce D."/>
            <person name="Goodwin L."/>
            <person name="Pitluck S."/>
            <person name="Peters L."/>
            <person name="Mikhailova N."/>
            <person name="Lu M."/>
            <person name="Kyrpides N."/>
            <person name="Mavromatis K."/>
            <person name="Ivanova N."/>
            <person name="Brettin T."/>
            <person name="Detter J.C."/>
            <person name="Han C."/>
            <person name="Larimer F."/>
            <person name="Land M."/>
            <person name="Hauser L."/>
            <person name="Markowitz V."/>
            <person name="Cheng J.-F."/>
            <person name="Hugenholtz P."/>
            <person name="Woyke T."/>
            <person name="Wu D."/>
            <person name="Pukall R."/>
            <person name="Steenblock K."/>
            <person name="Brambilla E."/>
            <person name="Klenk H.-P."/>
            <person name="Eisen J.A."/>
        </authorList>
    </citation>
    <scope>NUCLEOTIDE SEQUENCE [LARGE SCALE GENOMIC DNA]</scope>
    <source>
        <strain evidence="14">DSM 19664 / LMG 22246 / CIP 109416 / KR-200</strain>
    </source>
</reference>
<comment type="similarity">
    <text evidence="2">Belongs to the SUA5 family.</text>
</comment>
<evidence type="ECO:0000256" key="10">
    <source>
        <dbReference type="ARBA" id="ARBA00029774"/>
    </source>
</evidence>
<dbReference type="Proteomes" id="UP000010467">
    <property type="component" value="Chromosome"/>
</dbReference>
<dbReference type="InterPro" id="IPR017945">
    <property type="entry name" value="DHBP_synth_RibB-like_a/b_dom"/>
</dbReference>
<gene>
    <name evidence="13" type="ordered locus">Deipe_3416</name>
</gene>
<dbReference type="PROSITE" id="PS51163">
    <property type="entry name" value="YRDC"/>
    <property type="match status" value="1"/>
</dbReference>
<organism evidence="13 14">
    <name type="scientific">Deinococcus peraridilitoris (strain DSM 19664 / LMG 22246 / CIP 109416 / KR-200)</name>
    <dbReference type="NCBI Taxonomy" id="937777"/>
    <lineage>
        <taxon>Bacteria</taxon>
        <taxon>Thermotogati</taxon>
        <taxon>Deinococcota</taxon>
        <taxon>Deinococci</taxon>
        <taxon>Deinococcales</taxon>
        <taxon>Deinococcaceae</taxon>
        <taxon>Deinococcus</taxon>
    </lineage>
</organism>
<dbReference type="RefSeq" id="WP_015237150.1">
    <property type="nucleotide sequence ID" value="NC_019793.1"/>
</dbReference>
<keyword evidence="14" id="KW-1185">Reference proteome</keyword>
<dbReference type="PATRIC" id="fig|937777.3.peg.3431"/>
<dbReference type="InterPro" id="IPR050156">
    <property type="entry name" value="TC-AMP_synthase_SUA5"/>
</dbReference>
<dbReference type="GO" id="GO:0006450">
    <property type="term" value="P:regulation of translational fidelity"/>
    <property type="evidence" value="ECO:0007669"/>
    <property type="project" value="TreeGrafter"/>
</dbReference>
<evidence type="ECO:0000256" key="3">
    <source>
        <dbReference type="ARBA" id="ARBA00012584"/>
    </source>
</evidence>
<keyword evidence="6" id="KW-0819">tRNA processing</keyword>
<dbReference type="GO" id="GO:0005737">
    <property type="term" value="C:cytoplasm"/>
    <property type="evidence" value="ECO:0007669"/>
    <property type="project" value="UniProtKB-SubCell"/>
</dbReference>
<sequence>MHAQFSANDLAHALQVLEQGGTVAFGTDTVWGIGADPRVEDAVLRLYGQKGRPGEKALQVLCHSQEQAQTWVRPDFASSTTWKRLCGLWPAALTLVVPAHADCPGWLTRDGKVGLRVPGSSDARYLLEAVGMLAASSLNRSGEPPITSYPAAVSAELADFVLPGAPTSGEASTVYDALTHKVLRIGSVSLRQIEDTLCMT</sequence>
<evidence type="ECO:0000256" key="4">
    <source>
        <dbReference type="ARBA" id="ARBA00022490"/>
    </source>
</evidence>
<dbReference type="GO" id="GO:0061710">
    <property type="term" value="F:L-threonylcarbamoyladenylate synthase"/>
    <property type="evidence" value="ECO:0007669"/>
    <property type="project" value="UniProtKB-EC"/>
</dbReference>
<dbReference type="Gene3D" id="3.90.870.10">
    <property type="entry name" value="DHBP synthase"/>
    <property type="match status" value="1"/>
</dbReference>
<dbReference type="HOGENOM" id="CLU_031397_3_1_0"/>
<protein>
    <recommendedName>
        <fullName evidence="10">L-threonylcarbamoyladenylate synthase</fullName>
        <ecNumber evidence="3">2.7.7.87</ecNumber>
    </recommendedName>
    <alternativeName>
        <fullName evidence="10">L-threonylcarbamoyladenylate synthase</fullName>
    </alternativeName>
</protein>
<dbReference type="PANTHER" id="PTHR17490">
    <property type="entry name" value="SUA5"/>
    <property type="match status" value="1"/>
</dbReference>
<keyword evidence="7" id="KW-0548">Nucleotidyltransferase</keyword>
<evidence type="ECO:0000256" key="1">
    <source>
        <dbReference type="ARBA" id="ARBA00004496"/>
    </source>
</evidence>
<dbReference type="EC" id="2.7.7.87" evidence="3"/>
<keyword evidence="4" id="KW-0963">Cytoplasm</keyword>
<dbReference type="GO" id="GO:0003725">
    <property type="term" value="F:double-stranded RNA binding"/>
    <property type="evidence" value="ECO:0007669"/>
    <property type="project" value="InterPro"/>
</dbReference>
<dbReference type="GO" id="GO:0005524">
    <property type="term" value="F:ATP binding"/>
    <property type="evidence" value="ECO:0007669"/>
    <property type="project" value="UniProtKB-KW"/>
</dbReference>
<dbReference type="GO" id="GO:0000049">
    <property type="term" value="F:tRNA binding"/>
    <property type="evidence" value="ECO:0007669"/>
    <property type="project" value="TreeGrafter"/>
</dbReference>
<evidence type="ECO:0000256" key="8">
    <source>
        <dbReference type="ARBA" id="ARBA00022741"/>
    </source>
</evidence>
<dbReference type="Pfam" id="PF01300">
    <property type="entry name" value="Sua5_yciO_yrdC"/>
    <property type="match status" value="1"/>
</dbReference>
<dbReference type="eggNOG" id="COG0009">
    <property type="taxonomic scope" value="Bacteria"/>
</dbReference>
<dbReference type="InterPro" id="IPR006070">
    <property type="entry name" value="Sua5-like_dom"/>
</dbReference>
<comment type="subcellular location">
    <subcellularLocation>
        <location evidence="1">Cytoplasm</location>
    </subcellularLocation>
</comment>
<evidence type="ECO:0000256" key="2">
    <source>
        <dbReference type="ARBA" id="ARBA00007663"/>
    </source>
</evidence>
<keyword evidence="5" id="KW-0808">Transferase</keyword>
<evidence type="ECO:0000259" key="12">
    <source>
        <dbReference type="PROSITE" id="PS51163"/>
    </source>
</evidence>
<accession>L0A6N7</accession>
<evidence type="ECO:0000256" key="5">
    <source>
        <dbReference type="ARBA" id="ARBA00022679"/>
    </source>
</evidence>
<evidence type="ECO:0000256" key="9">
    <source>
        <dbReference type="ARBA" id="ARBA00022840"/>
    </source>
</evidence>
<dbReference type="KEGG" id="dpd:Deipe_3416"/>
<feature type="domain" description="YrdC-like" evidence="12">
    <location>
        <begin position="7"/>
        <end position="188"/>
    </location>
</feature>
<keyword evidence="9" id="KW-0067">ATP-binding</keyword>
<proteinExistence type="inferred from homology"/>
<keyword evidence="8" id="KW-0547">Nucleotide-binding</keyword>
<dbReference type="OrthoDB" id="9814580at2"/>
<evidence type="ECO:0000313" key="14">
    <source>
        <dbReference type="Proteomes" id="UP000010467"/>
    </source>
</evidence>
<dbReference type="SUPFAM" id="SSF55821">
    <property type="entry name" value="YrdC/RibB"/>
    <property type="match status" value="1"/>
</dbReference>
<dbReference type="STRING" id="937777.Deipe_3416"/>
<evidence type="ECO:0000256" key="6">
    <source>
        <dbReference type="ARBA" id="ARBA00022694"/>
    </source>
</evidence>
<evidence type="ECO:0000256" key="11">
    <source>
        <dbReference type="ARBA" id="ARBA00048366"/>
    </source>
</evidence>
<evidence type="ECO:0000256" key="7">
    <source>
        <dbReference type="ARBA" id="ARBA00022695"/>
    </source>
</evidence>
<comment type="catalytic activity">
    <reaction evidence="11">
        <text>L-threonine + hydrogencarbonate + ATP = L-threonylcarbamoyladenylate + diphosphate + H2O</text>
        <dbReference type="Rhea" id="RHEA:36407"/>
        <dbReference type="ChEBI" id="CHEBI:15377"/>
        <dbReference type="ChEBI" id="CHEBI:17544"/>
        <dbReference type="ChEBI" id="CHEBI:30616"/>
        <dbReference type="ChEBI" id="CHEBI:33019"/>
        <dbReference type="ChEBI" id="CHEBI:57926"/>
        <dbReference type="ChEBI" id="CHEBI:73682"/>
        <dbReference type="EC" id="2.7.7.87"/>
    </reaction>
</comment>
<evidence type="ECO:0000313" key="13">
    <source>
        <dbReference type="EMBL" id="AFZ68852.1"/>
    </source>
</evidence>
<dbReference type="EMBL" id="CP003382">
    <property type="protein sequence ID" value="AFZ68852.1"/>
    <property type="molecule type" value="Genomic_DNA"/>
</dbReference>
<dbReference type="GO" id="GO:0008033">
    <property type="term" value="P:tRNA processing"/>
    <property type="evidence" value="ECO:0007669"/>
    <property type="project" value="UniProtKB-KW"/>
</dbReference>
<name>L0A6N7_DEIPD</name>
<dbReference type="AlphaFoldDB" id="L0A6N7"/>